<feature type="transmembrane region" description="Helical" evidence="5">
    <location>
        <begin position="81"/>
        <end position="103"/>
    </location>
</feature>
<keyword evidence="3 5" id="KW-1133">Transmembrane helix</keyword>
<dbReference type="PATRIC" id="fig|1166018.3.peg.1255"/>
<evidence type="ECO:0000256" key="5">
    <source>
        <dbReference type="SAM" id="Phobius"/>
    </source>
</evidence>
<dbReference type="GO" id="GO:0016020">
    <property type="term" value="C:membrane"/>
    <property type="evidence" value="ECO:0007669"/>
    <property type="project" value="UniProtKB-SubCell"/>
</dbReference>
<feature type="transmembrane region" description="Helical" evidence="5">
    <location>
        <begin position="109"/>
        <end position="128"/>
    </location>
</feature>
<protein>
    <recommendedName>
        <fullName evidence="8">DoxX family protein</fullName>
    </recommendedName>
</protein>
<dbReference type="OrthoDB" id="3385086at2"/>
<organism evidence="6 7">
    <name type="scientific">Fibrella aestuarina BUZ 2</name>
    <dbReference type="NCBI Taxonomy" id="1166018"/>
    <lineage>
        <taxon>Bacteria</taxon>
        <taxon>Pseudomonadati</taxon>
        <taxon>Bacteroidota</taxon>
        <taxon>Cytophagia</taxon>
        <taxon>Cytophagales</taxon>
        <taxon>Spirosomataceae</taxon>
        <taxon>Fibrella</taxon>
    </lineage>
</organism>
<dbReference type="InterPro" id="IPR032808">
    <property type="entry name" value="DoxX"/>
</dbReference>
<proteinExistence type="predicted"/>
<gene>
    <name evidence="6" type="ORF">FAES_4297</name>
</gene>
<dbReference type="Pfam" id="PF13564">
    <property type="entry name" value="DoxX_2"/>
    <property type="match status" value="1"/>
</dbReference>
<dbReference type="Proteomes" id="UP000011058">
    <property type="component" value="Chromosome"/>
</dbReference>
<dbReference type="RefSeq" id="WP_015333396.1">
    <property type="nucleotide sequence ID" value="NC_020054.1"/>
</dbReference>
<keyword evidence="4 5" id="KW-0472">Membrane</keyword>
<keyword evidence="2 5" id="KW-0812">Transmembrane</keyword>
<evidence type="ECO:0000256" key="1">
    <source>
        <dbReference type="ARBA" id="ARBA00004141"/>
    </source>
</evidence>
<dbReference type="AlphaFoldDB" id="I0KDU4"/>
<evidence type="ECO:0000313" key="7">
    <source>
        <dbReference type="Proteomes" id="UP000011058"/>
    </source>
</evidence>
<evidence type="ECO:0000256" key="4">
    <source>
        <dbReference type="ARBA" id="ARBA00023136"/>
    </source>
</evidence>
<comment type="subcellular location">
    <subcellularLocation>
        <location evidence="1">Membrane</location>
        <topology evidence="1">Multi-pass membrane protein</topology>
    </subcellularLocation>
</comment>
<evidence type="ECO:0000256" key="3">
    <source>
        <dbReference type="ARBA" id="ARBA00022989"/>
    </source>
</evidence>
<evidence type="ECO:0008006" key="8">
    <source>
        <dbReference type="Google" id="ProtNLM"/>
    </source>
</evidence>
<reference evidence="6 7" key="1">
    <citation type="journal article" date="2012" name="J. Bacteriol.">
        <title>Genome Sequence of Fibrella aestuarina BUZ 2T, a Filamentous Marine Bacterium.</title>
        <authorList>
            <person name="Filippini M."/>
            <person name="Qi W."/>
            <person name="Blom J."/>
            <person name="Goesmann A."/>
            <person name="Smits T.H."/>
            <person name="Bagheri H.C."/>
        </authorList>
    </citation>
    <scope>NUCLEOTIDE SEQUENCE [LARGE SCALE GENOMIC DNA]</scope>
    <source>
        <strain evidence="7">BUZ 2T</strain>
    </source>
</reference>
<dbReference type="EMBL" id="HE796683">
    <property type="protein sequence ID" value="CCH02297.1"/>
    <property type="molecule type" value="Genomic_DNA"/>
</dbReference>
<feature type="transmembrane region" description="Helical" evidence="5">
    <location>
        <begin position="12"/>
        <end position="34"/>
    </location>
</feature>
<dbReference type="eggNOG" id="ENOG5032SPK">
    <property type="taxonomic scope" value="Bacteria"/>
</dbReference>
<dbReference type="KEGG" id="fae:FAES_4297"/>
<evidence type="ECO:0000256" key="2">
    <source>
        <dbReference type="ARBA" id="ARBA00022692"/>
    </source>
</evidence>
<sequence length="138" mass="14722">MTSPKKTSKTLHITLWVTQVLLALLFIGSGVFKLVTPIATLAQMWPWAGAYPNLLRLTALLDVCGGVGIVLPALTQIRPRLTVLAALGCATLMLSAIVFHLARGEGANTPINVVVLALSLFVVWGRWATVPPSLVAKK</sequence>
<feature type="transmembrane region" description="Helical" evidence="5">
    <location>
        <begin position="54"/>
        <end position="74"/>
    </location>
</feature>
<keyword evidence="7" id="KW-1185">Reference proteome</keyword>
<accession>I0KDU4</accession>
<dbReference type="STRING" id="1166018.FAES_4297"/>
<evidence type="ECO:0000313" key="6">
    <source>
        <dbReference type="EMBL" id="CCH02297.1"/>
    </source>
</evidence>
<name>I0KDU4_9BACT</name>
<dbReference type="HOGENOM" id="CLU_126433_0_0_10"/>